<dbReference type="EMBL" id="CP021369">
    <property type="protein sequence ID" value="ART61454.1"/>
    <property type="molecule type" value="Genomic_DNA"/>
</dbReference>
<dbReference type="InterPro" id="IPR002295">
    <property type="entry name" value="N4/N6-MTase_EcoPI_Mod-like"/>
</dbReference>
<evidence type="ECO:0008006" key="13">
    <source>
        <dbReference type="Google" id="ProtNLM"/>
    </source>
</evidence>
<evidence type="ECO:0000256" key="4">
    <source>
        <dbReference type="ARBA" id="ARBA00022691"/>
    </source>
</evidence>
<dbReference type="Proteomes" id="UP000194440">
    <property type="component" value="Plasmid pACP4.3"/>
</dbReference>
<feature type="domain" description="DNA methylase N-4/N-6" evidence="9">
    <location>
        <begin position="133"/>
        <end position="393"/>
    </location>
</feature>
<evidence type="ECO:0000256" key="6">
    <source>
        <dbReference type="ARBA" id="ARBA00023125"/>
    </source>
</evidence>
<evidence type="ECO:0000256" key="8">
    <source>
        <dbReference type="ARBA" id="ARBA00049120"/>
    </source>
</evidence>
<proteinExistence type="inferred from homology"/>
<organism evidence="11 12">
    <name type="scientific">Acidovorax carolinensis</name>
    <dbReference type="NCBI Taxonomy" id="553814"/>
    <lineage>
        <taxon>Bacteria</taxon>
        <taxon>Pseudomonadati</taxon>
        <taxon>Pseudomonadota</taxon>
        <taxon>Betaproteobacteria</taxon>
        <taxon>Burkholderiales</taxon>
        <taxon>Comamonadaceae</taxon>
        <taxon>Acidovorax</taxon>
    </lineage>
</organism>
<comment type="catalytic activity">
    <reaction evidence="7">
        <text>a 2'-deoxyadenosine in DNA + S-adenosyl-L-methionine = an N(6)-methyl-2'-deoxyadenosine in DNA + S-adenosyl-L-homocysteine + H(+)</text>
        <dbReference type="Rhea" id="RHEA:15197"/>
        <dbReference type="Rhea" id="RHEA-COMP:12418"/>
        <dbReference type="Rhea" id="RHEA-COMP:12419"/>
        <dbReference type="ChEBI" id="CHEBI:15378"/>
        <dbReference type="ChEBI" id="CHEBI:57856"/>
        <dbReference type="ChEBI" id="CHEBI:59789"/>
        <dbReference type="ChEBI" id="CHEBI:90615"/>
        <dbReference type="ChEBI" id="CHEBI:90616"/>
        <dbReference type="EC" id="2.1.1.72"/>
    </reaction>
</comment>
<geneLocation type="plasmid" evidence="11 12">
    <name>pACP4.3</name>
</geneLocation>
<dbReference type="PRINTS" id="PR00506">
    <property type="entry name" value="D21N6MTFRASE"/>
</dbReference>
<dbReference type="PROSITE" id="PS00093">
    <property type="entry name" value="N4_MTASE"/>
    <property type="match status" value="1"/>
</dbReference>
<evidence type="ECO:0000256" key="2">
    <source>
        <dbReference type="ARBA" id="ARBA00022603"/>
    </source>
</evidence>
<evidence type="ECO:0000259" key="9">
    <source>
        <dbReference type="Pfam" id="PF01555"/>
    </source>
</evidence>
<dbReference type="GO" id="GO:0032259">
    <property type="term" value="P:methylation"/>
    <property type="evidence" value="ECO:0007669"/>
    <property type="project" value="UniProtKB-KW"/>
</dbReference>
<gene>
    <name evidence="11" type="ORF">CBP36_21030</name>
</gene>
<keyword evidence="11" id="KW-0614">Plasmid</keyword>
<protein>
    <recommendedName>
        <fullName evidence="13">Methyltransferase</fullName>
    </recommendedName>
</protein>
<keyword evidence="6" id="KW-0238">DNA-binding</keyword>
<evidence type="ECO:0000256" key="5">
    <source>
        <dbReference type="ARBA" id="ARBA00022747"/>
    </source>
</evidence>
<evidence type="ECO:0000256" key="3">
    <source>
        <dbReference type="ARBA" id="ARBA00022679"/>
    </source>
</evidence>
<dbReference type="GO" id="GO:0008170">
    <property type="term" value="F:N-methyltransferase activity"/>
    <property type="evidence" value="ECO:0007669"/>
    <property type="project" value="InterPro"/>
</dbReference>
<dbReference type="Pfam" id="PF01555">
    <property type="entry name" value="N6_N4_Mtase"/>
    <property type="match status" value="1"/>
</dbReference>
<dbReference type="GO" id="GO:0015667">
    <property type="term" value="F:site-specific DNA-methyltransferase (cytosine-N4-specific) activity"/>
    <property type="evidence" value="ECO:0007669"/>
    <property type="project" value="UniProtKB-EC"/>
</dbReference>
<dbReference type="InterPro" id="IPR029063">
    <property type="entry name" value="SAM-dependent_MTases_sf"/>
</dbReference>
<dbReference type="OrthoDB" id="9816288at2"/>
<accession>A0A240UIX4</accession>
<reference evidence="11" key="1">
    <citation type="submission" date="2017-05" db="EMBL/GenBank/DDBJ databases">
        <title>Polyphasic characterization of four soil-derived phenanthrene-degrading Acidovorax strains and proposal of Acidovorax phenanthrenivorans sp. nov.</title>
        <authorList>
            <person name="Singleton D."/>
            <person name="Lee J."/>
            <person name="Dickey A.N."/>
            <person name="Stroud A."/>
            <person name="Scholl E.H."/>
            <person name="Wright F.A."/>
            <person name="Aitken M.D."/>
        </authorList>
    </citation>
    <scope>NUCLEOTIDE SEQUENCE</scope>
    <source>
        <strain evidence="11">P4</strain>
        <plasmid evidence="11">pACP4.3</plasmid>
    </source>
</reference>
<keyword evidence="3" id="KW-0808">Transferase</keyword>
<dbReference type="REBASE" id="202398">
    <property type="entry name" value="M.AspP4ORF21030P"/>
</dbReference>
<comment type="catalytic activity">
    <reaction evidence="8">
        <text>a 2'-deoxycytidine in DNA + S-adenosyl-L-methionine = an N(4)-methyl-2'-deoxycytidine in DNA + S-adenosyl-L-homocysteine + H(+)</text>
        <dbReference type="Rhea" id="RHEA:16857"/>
        <dbReference type="Rhea" id="RHEA-COMP:11369"/>
        <dbReference type="Rhea" id="RHEA-COMP:13674"/>
        <dbReference type="ChEBI" id="CHEBI:15378"/>
        <dbReference type="ChEBI" id="CHEBI:57856"/>
        <dbReference type="ChEBI" id="CHEBI:59789"/>
        <dbReference type="ChEBI" id="CHEBI:85452"/>
        <dbReference type="ChEBI" id="CHEBI:137933"/>
        <dbReference type="EC" id="2.1.1.113"/>
    </reaction>
</comment>
<sequence length="404" mass="45206">MQQLSLLTVLDSYKSGSQSNPEAYAQLGESCDIPVEAWEQRRSIGRAGKAHSPLKRKVRWYQQTLRRLGLLEPVAGRRGHWRATDEGRRTIEQREKDLEPAAPGVVQLGFSTELGMALWADCRDAFSRIEEFVHCVLTSPPYPLAHQRDYGGPAREEYVDWLCACLEPLVRRLAPGASVFLSISNDIFEDGSPARSLYRERLVIALHERLGLSKMDEWIWHNPSKAPGPIAWASKRRVQVNTSWEPIYWFTNDPQACFTDNRRVLRPHTASHTRFVSRGGAASAGVFGDGANQRRVGSFAALTAGAIPRNVLTVPHNCPSQAALRKWAKDEGIPLHSATMPLELAEHIVRFAMEPGMLLADPFGGWLTSAVAAERNGCRWIVTERMRAFLYAAQWRMLSAVDAA</sequence>
<dbReference type="AlphaFoldDB" id="A0A240UIX4"/>
<name>A0A240UIX4_9BURK</name>
<dbReference type="InterPro" id="IPR017985">
    <property type="entry name" value="MeTrfase_CN4_CS"/>
</dbReference>
<evidence type="ECO:0000313" key="11">
    <source>
        <dbReference type="EMBL" id="ART61454.1"/>
    </source>
</evidence>
<dbReference type="GO" id="GO:0003677">
    <property type="term" value="F:DNA binding"/>
    <property type="evidence" value="ECO:0007669"/>
    <property type="project" value="UniProtKB-KW"/>
</dbReference>
<dbReference type="Gene3D" id="3.40.50.150">
    <property type="entry name" value="Vaccinia Virus protein VP39"/>
    <property type="match status" value="1"/>
</dbReference>
<keyword evidence="5" id="KW-0680">Restriction system</keyword>
<evidence type="ECO:0000256" key="7">
    <source>
        <dbReference type="ARBA" id="ARBA00047942"/>
    </source>
</evidence>
<evidence type="ECO:0000313" key="12">
    <source>
        <dbReference type="Proteomes" id="UP000194440"/>
    </source>
</evidence>
<comment type="similarity">
    <text evidence="1">Belongs to the N(4)/N(6)-methyltransferase family. N(4) subfamily.</text>
</comment>
<evidence type="ECO:0000256" key="1">
    <source>
        <dbReference type="ARBA" id="ARBA00010203"/>
    </source>
</evidence>
<keyword evidence="2" id="KW-0489">Methyltransferase</keyword>
<feature type="domain" description="Restriction system protein Mrr-like N-terminal" evidence="10">
    <location>
        <begin position="7"/>
        <end position="92"/>
    </location>
</feature>
<dbReference type="RefSeq" id="WP_086929159.1">
    <property type="nucleotide sequence ID" value="NZ_CP021369.1"/>
</dbReference>
<keyword evidence="12" id="KW-1185">Reference proteome</keyword>
<evidence type="ECO:0000259" key="10">
    <source>
        <dbReference type="Pfam" id="PF14338"/>
    </source>
</evidence>
<dbReference type="SUPFAM" id="SSF53335">
    <property type="entry name" value="S-adenosyl-L-methionine-dependent methyltransferases"/>
    <property type="match status" value="1"/>
</dbReference>
<dbReference type="GO" id="GO:0009307">
    <property type="term" value="P:DNA restriction-modification system"/>
    <property type="evidence" value="ECO:0007669"/>
    <property type="project" value="UniProtKB-KW"/>
</dbReference>
<dbReference type="Pfam" id="PF14338">
    <property type="entry name" value="Mrr_N"/>
    <property type="match status" value="1"/>
</dbReference>
<dbReference type="KEGG" id="acip:CBP36_21030"/>
<dbReference type="GO" id="GO:0009007">
    <property type="term" value="F:site-specific DNA-methyltransferase (adenine-specific) activity"/>
    <property type="evidence" value="ECO:0007669"/>
    <property type="project" value="UniProtKB-EC"/>
</dbReference>
<keyword evidence="4" id="KW-0949">S-adenosyl-L-methionine</keyword>
<dbReference type="InterPro" id="IPR025745">
    <property type="entry name" value="Mrr-like_N_dom"/>
</dbReference>
<dbReference type="InterPro" id="IPR002941">
    <property type="entry name" value="DNA_methylase_N4/N6"/>
</dbReference>